<accession>A0ACB7ZCK5</accession>
<proteinExistence type="predicted"/>
<sequence>MGHDDSELEEREGEEEEEVEKLEADVTQMAQKILEYRTTLPDQLKSALASSLVAQRPPLPTHLPHGSEPGPSGCTNPDAGGPIELGKRPPQAEEDHDTAEKTRLLKQKISSNASALPVLLKRMKECISRIESRESCHHRERFSYFWDEDFLWWIWASSLYCNCLKQLV</sequence>
<evidence type="ECO:0000313" key="2">
    <source>
        <dbReference type="Proteomes" id="UP000828048"/>
    </source>
</evidence>
<comment type="caution">
    <text evidence="1">The sequence shown here is derived from an EMBL/GenBank/DDBJ whole genome shotgun (WGS) entry which is preliminary data.</text>
</comment>
<dbReference type="EMBL" id="CM037162">
    <property type="protein sequence ID" value="KAH7863325.1"/>
    <property type="molecule type" value="Genomic_DNA"/>
</dbReference>
<keyword evidence="2" id="KW-1185">Reference proteome</keyword>
<dbReference type="Proteomes" id="UP000828048">
    <property type="component" value="Chromosome 12"/>
</dbReference>
<evidence type="ECO:0000313" key="1">
    <source>
        <dbReference type="EMBL" id="KAH7863325.1"/>
    </source>
</evidence>
<organism evidence="1 2">
    <name type="scientific">Vaccinium darrowii</name>
    <dbReference type="NCBI Taxonomy" id="229202"/>
    <lineage>
        <taxon>Eukaryota</taxon>
        <taxon>Viridiplantae</taxon>
        <taxon>Streptophyta</taxon>
        <taxon>Embryophyta</taxon>
        <taxon>Tracheophyta</taxon>
        <taxon>Spermatophyta</taxon>
        <taxon>Magnoliopsida</taxon>
        <taxon>eudicotyledons</taxon>
        <taxon>Gunneridae</taxon>
        <taxon>Pentapetalae</taxon>
        <taxon>asterids</taxon>
        <taxon>Ericales</taxon>
        <taxon>Ericaceae</taxon>
        <taxon>Vaccinioideae</taxon>
        <taxon>Vaccinieae</taxon>
        <taxon>Vaccinium</taxon>
    </lineage>
</organism>
<protein>
    <submittedName>
        <fullName evidence="1">Uncharacterized protein</fullName>
    </submittedName>
</protein>
<reference evidence="1 2" key="1">
    <citation type="journal article" date="2021" name="Hortic Res">
        <title>High-quality reference genome and annotation aids understanding of berry development for evergreen blueberry (Vaccinium darrowii).</title>
        <authorList>
            <person name="Yu J."/>
            <person name="Hulse-Kemp A.M."/>
            <person name="Babiker E."/>
            <person name="Staton M."/>
        </authorList>
    </citation>
    <scope>NUCLEOTIDE SEQUENCE [LARGE SCALE GENOMIC DNA]</scope>
    <source>
        <strain evidence="2">cv. NJ 8807/NJ 8810</strain>
        <tissue evidence="1">Young leaf</tissue>
    </source>
</reference>
<gene>
    <name evidence="1" type="ORF">Vadar_016118</name>
</gene>
<name>A0ACB7ZCK5_9ERIC</name>